<feature type="region of interest" description="Disordered" evidence="1">
    <location>
        <begin position="43"/>
        <end position="81"/>
    </location>
</feature>
<gene>
    <name evidence="4" type="primary">TPRP-F1</name>
    <name evidence="4" type="ORF">KSP39_PZI010043</name>
</gene>
<reference evidence="4 5" key="1">
    <citation type="journal article" date="2022" name="Nat. Plants">
        <title>Genomes of leafy and leafless Platanthera orchids illuminate the evolution of mycoheterotrophy.</title>
        <authorList>
            <person name="Li M.H."/>
            <person name="Liu K.W."/>
            <person name="Li Z."/>
            <person name="Lu H.C."/>
            <person name="Ye Q.L."/>
            <person name="Zhang D."/>
            <person name="Wang J.Y."/>
            <person name="Li Y.F."/>
            <person name="Zhong Z.M."/>
            <person name="Liu X."/>
            <person name="Yu X."/>
            <person name="Liu D.K."/>
            <person name="Tu X.D."/>
            <person name="Liu B."/>
            <person name="Hao Y."/>
            <person name="Liao X.Y."/>
            <person name="Jiang Y.T."/>
            <person name="Sun W.H."/>
            <person name="Chen J."/>
            <person name="Chen Y.Q."/>
            <person name="Ai Y."/>
            <person name="Zhai J.W."/>
            <person name="Wu S.S."/>
            <person name="Zhou Z."/>
            <person name="Hsiao Y.Y."/>
            <person name="Wu W.L."/>
            <person name="Chen Y.Y."/>
            <person name="Lin Y.F."/>
            <person name="Hsu J.L."/>
            <person name="Li C.Y."/>
            <person name="Wang Z.W."/>
            <person name="Zhao X."/>
            <person name="Zhong W.Y."/>
            <person name="Ma X.K."/>
            <person name="Ma L."/>
            <person name="Huang J."/>
            <person name="Chen G.Z."/>
            <person name="Huang M.Z."/>
            <person name="Huang L."/>
            <person name="Peng D.H."/>
            <person name="Luo Y.B."/>
            <person name="Zou S.Q."/>
            <person name="Chen S.P."/>
            <person name="Lan S."/>
            <person name="Tsai W.C."/>
            <person name="Van de Peer Y."/>
            <person name="Liu Z.J."/>
        </authorList>
    </citation>
    <scope>NUCLEOTIDE SEQUENCE [LARGE SCALE GENOMIC DNA]</scope>
    <source>
        <strain evidence="4">Lor287</strain>
    </source>
</reference>
<dbReference type="InterPro" id="IPR051636">
    <property type="entry name" value="Plant_LTP/defense-related"/>
</dbReference>
<name>A0AAP0BKS5_9ASPA</name>
<evidence type="ECO:0000313" key="5">
    <source>
        <dbReference type="Proteomes" id="UP001418222"/>
    </source>
</evidence>
<protein>
    <submittedName>
        <fullName evidence="4">36.4 kDa proline-rich protein</fullName>
    </submittedName>
</protein>
<dbReference type="AlphaFoldDB" id="A0AAP0BKS5"/>
<dbReference type="Proteomes" id="UP001418222">
    <property type="component" value="Unassembled WGS sequence"/>
</dbReference>
<keyword evidence="2" id="KW-0732">Signal</keyword>
<dbReference type="SUPFAM" id="SSF47699">
    <property type="entry name" value="Bifunctional inhibitor/lipid-transfer protein/seed storage 2S albumin"/>
    <property type="match status" value="1"/>
</dbReference>
<feature type="chain" id="PRO_5042872663" evidence="2">
    <location>
        <begin position="35"/>
        <end position="170"/>
    </location>
</feature>
<dbReference type="InterPro" id="IPR016140">
    <property type="entry name" value="Bifunc_inhib/LTP/seed_store"/>
</dbReference>
<evidence type="ECO:0000256" key="1">
    <source>
        <dbReference type="SAM" id="MobiDB-lite"/>
    </source>
</evidence>
<proteinExistence type="predicted"/>
<dbReference type="EMBL" id="JBBWWQ010000008">
    <property type="protein sequence ID" value="KAK8941438.1"/>
    <property type="molecule type" value="Genomic_DNA"/>
</dbReference>
<dbReference type="CDD" id="cd01958">
    <property type="entry name" value="HPS_like"/>
    <property type="match status" value="1"/>
</dbReference>
<organism evidence="4 5">
    <name type="scientific">Platanthera zijinensis</name>
    <dbReference type="NCBI Taxonomy" id="2320716"/>
    <lineage>
        <taxon>Eukaryota</taxon>
        <taxon>Viridiplantae</taxon>
        <taxon>Streptophyta</taxon>
        <taxon>Embryophyta</taxon>
        <taxon>Tracheophyta</taxon>
        <taxon>Spermatophyta</taxon>
        <taxon>Magnoliopsida</taxon>
        <taxon>Liliopsida</taxon>
        <taxon>Asparagales</taxon>
        <taxon>Orchidaceae</taxon>
        <taxon>Orchidoideae</taxon>
        <taxon>Orchideae</taxon>
        <taxon>Orchidinae</taxon>
        <taxon>Platanthera</taxon>
    </lineage>
</organism>
<accession>A0AAP0BKS5</accession>
<dbReference type="InterPro" id="IPR036312">
    <property type="entry name" value="Bifun_inhib/LTP/seed_sf"/>
</dbReference>
<dbReference type="Pfam" id="PF14547">
    <property type="entry name" value="Hydrophob_seed"/>
    <property type="match status" value="1"/>
</dbReference>
<dbReference type="SMART" id="SM00499">
    <property type="entry name" value="AAI"/>
    <property type="match status" value="1"/>
</dbReference>
<evidence type="ECO:0000256" key="2">
    <source>
        <dbReference type="SAM" id="SignalP"/>
    </source>
</evidence>
<dbReference type="Gene3D" id="1.10.110.10">
    <property type="entry name" value="Plant lipid-transfer and hydrophobic proteins"/>
    <property type="match status" value="1"/>
</dbReference>
<evidence type="ECO:0000313" key="4">
    <source>
        <dbReference type="EMBL" id="KAK8941438.1"/>
    </source>
</evidence>
<feature type="domain" description="Bifunctional inhibitor/plant lipid transfer protein/seed storage helical" evidence="3">
    <location>
        <begin position="84"/>
        <end position="166"/>
    </location>
</feature>
<keyword evidence="5" id="KW-1185">Reference proteome</keyword>
<evidence type="ECO:0000259" key="3">
    <source>
        <dbReference type="SMART" id="SM00499"/>
    </source>
</evidence>
<feature type="signal peptide" evidence="2">
    <location>
        <begin position="1"/>
        <end position="34"/>
    </location>
</feature>
<comment type="caution">
    <text evidence="4">The sequence shown here is derived from an EMBL/GenBank/DDBJ whole genome shotgun (WGS) entry which is preliminary data.</text>
</comment>
<dbReference type="InterPro" id="IPR027923">
    <property type="entry name" value="Hydrophob_seed_dom"/>
</dbReference>
<sequence length="170" mass="17377">MAKHFLTAGATATATATALLLLLTLSTFLVPSLACPTCPQTKPPPPPVPCPPPPQKPHKPPTPPAPQKPNKPPTPPAPPKPAQCPIDVLKLDACVDVLGGLLHAIIGSSGAKEACCPVLSGLADLDAGLCLCTAIRAHLLGINLLLPIALEVLVDCGKRLPADYTCPALI</sequence>
<dbReference type="PANTHER" id="PTHR31731">
    <property type="match status" value="1"/>
</dbReference>